<dbReference type="EMBL" id="JPKZ01003244">
    <property type="protein sequence ID" value="KHN72588.1"/>
    <property type="molecule type" value="Genomic_DNA"/>
</dbReference>
<accession>A0A0B2UT58</accession>
<dbReference type="Gene3D" id="2.60.40.1180">
    <property type="entry name" value="Golgi alpha-mannosidase II"/>
    <property type="match status" value="1"/>
</dbReference>
<organism evidence="2 3">
    <name type="scientific">Toxocara canis</name>
    <name type="common">Canine roundworm</name>
    <dbReference type="NCBI Taxonomy" id="6265"/>
    <lineage>
        <taxon>Eukaryota</taxon>
        <taxon>Metazoa</taxon>
        <taxon>Ecdysozoa</taxon>
        <taxon>Nematoda</taxon>
        <taxon>Chromadorea</taxon>
        <taxon>Rhabditida</taxon>
        <taxon>Spirurina</taxon>
        <taxon>Ascaridomorpha</taxon>
        <taxon>Ascaridoidea</taxon>
        <taxon>Toxocaridae</taxon>
        <taxon>Toxocara</taxon>
    </lineage>
</organism>
<dbReference type="GO" id="GO:0003844">
    <property type="term" value="F:1,4-alpha-glucan branching enzyme activity"/>
    <property type="evidence" value="ECO:0007669"/>
    <property type="project" value="TreeGrafter"/>
</dbReference>
<dbReference type="AlphaFoldDB" id="A0A0B2UT58"/>
<protein>
    <submittedName>
        <fullName evidence="2">1,4-alpha-glucan-branching enzyme</fullName>
    </submittedName>
</protein>
<dbReference type="InterPro" id="IPR017853">
    <property type="entry name" value="GH"/>
</dbReference>
<dbReference type="STRING" id="6265.A0A0B2UT58"/>
<proteinExistence type="predicted"/>
<evidence type="ECO:0000313" key="3">
    <source>
        <dbReference type="Proteomes" id="UP000031036"/>
    </source>
</evidence>
<dbReference type="GO" id="GO:0005737">
    <property type="term" value="C:cytoplasm"/>
    <property type="evidence" value="ECO:0007669"/>
    <property type="project" value="TreeGrafter"/>
</dbReference>
<gene>
    <name evidence="2" type="primary">GBE1</name>
    <name evidence="2" type="ORF">Tcan_17559</name>
</gene>
<keyword evidence="3" id="KW-1185">Reference proteome</keyword>
<dbReference type="InterPro" id="IPR006048">
    <property type="entry name" value="A-amylase/branching_C"/>
</dbReference>
<name>A0A0B2UT58_TOXCA</name>
<reference evidence="2 3" key="1">
    <citation type="submission" date="2014-11" db="EMBL/GenBank/DDBJ databases">
        <title>Genetic blueprint of the zoonotic pathogen Toxocara canis.</title>
        <authorList>
            <person name="Zhu X.-Q."/>
            <person name="Korhonen P.K."/>
            <person name="Cai H."/>
            <person name="Young N.D."/>
            <person name="Nejsum P."/>
            <person name="von Samson-Himmelstjerna G."/>
            <person name="Boag P.R."/>
            <person name="Tan P."/>
            <person name="Li Q."/>
            <person name="Min J."/>
            <person name="Yang Y."/>
            <person name="Wang X."/>
            <person name="Fang X."/>
            <person name="Hall R.S."/>
            <person name="Hofmann A."/>
            <person name="Sternberg P.W."/>
            <person name="Jex A.R."/>
            <person name="Gasser R.B."/>
        </authorList>
    </citation>
    <scope>NUCLEOTIDE SEQUENCE [LARGE SCALE GENOMIC DNA]</scope>
    <source>
        <strain evidence="2">PN_DK_2014</strain>
    </source>
</reference>
<dbReference type="Pfam" id="PF02806">
    <property type="entry name" value="Alpha-amylase_C"/>
    <property type="match status" value="2"/>
</dbReference>
<dbReference type="Proteomes" id="UP000031036">
    <property type="component" value="Unassembled WGS sequence"/>
</dbReference>
<feature type="domain" description="Alpha-amylase/branching enzyme C-terminal all beta" evidence="1">
    <location>
        <begin position="627"/>
        <end position="720"/>
    </location>
</feature>
<dbReference type="FunFam" id="2.60.40.1180:FF:000003">
    <property type="entry name" value="1,4-alpha-glucan-branching enzyme, chloroplastic/amyloplastic"/>
    <property type="match status" value="2"/>
</dbReference>
<dbReference type="SUPFAM" id="SSF51445">
    <property type="entry name" value="(Trans)glycosidases"/>
    <property type="match status" value="2"/>
</dbReference>
<dbReference type="PANTHER" id="PTHR43651">
    <property type="entry name" value="1,4-ALPHA-GLUCAN-BRANCHING ENZYME"/>
    <property type="match status" value="1"/>
</dbReference>
<dbReference type="FunFam" id="3.20.20.80:FF:000338">
    <property type="entry name" value="1,4-alpha-glucan branching enzyme, putative"/>
    <property type="match status" value="2"/>
</dbReference>
<dbReference type="OrthoDB" id="196493at2759"/>
<dbReference type="Gene3D" id="3.20.20.80">
    <property type="entry name" value="Glycosidases"/>
    <property type="match status" value="2"/>
</dbReference>
<dbReference type="SUPFAM" id="SSF51011">
    <property type="entry name" value="Glycosyl hydrolase domain"/>
    <property type="match status" value="2"/>
</dbReference>
<evidence type="ECO:0000259" key="1">
    <source>
        <dbReference type="Pfam" id="PF02806"/>
    </source>
</evidence>
<dbReference type="InterPro" id="IPR013780">
    <property type="entry name" value="Glyco_hydro_b"/>
</dbReference>
<sequence>MKAALDTVVTSGIVSSSRASAAPLLESTHHQQWRSGTAASAVDLASLQTMLQTLLKEQDERAARREQLLGFVSQLQARTSGNVSTQRPIPPASASRIPELPSIELFQRADALSGGYDMYFGLNVDTDSLVYLMLANSFLHRKFPNIITIAEEVSGMPALCRPVEEGGQGFDFRLAMALPDMWIKILKHLSDEDWNISDIVHALENRRYGEKSVAYAESHDQALVGDKTIAFWLMDKEMYDFMSITTPLTPIIERGIALHKLIRLLTYGLGGEAWLNFMGNEFGHPEWLDFPRQGNNESFHYCRRQWNLADDDLLRYKFLNRWDKAMNTVEEKHHWLSRGPGYVSWKHQDDKVIAFERGGLLFVLNFHTSKSFADYRLGIEVPGKYALALNSDHADFGGMSRIDNSQTYITFPEGYAGRRNHLCVYIPCRTAIVLEKEVSGMPALCRPVEEGGQGFDFRLAMALPDMWIKILKHLSDEDWNISDIVHALENRRYGEKSVAYAESHDQALVGDKTIAFWLMDKEMYDFMSITTPLTPIIERGIALHKLIRLLTYGLGGEAWLNFMGNEFGHPEWLDFPRQGNNESFHYCRRQWNLADDDLLRYKFLNRWDKAMNTVEEKHHWLSRGPGYVSWKHQDDKVIAFERGGLLFVLNFHTSKSFADYRLGIEVPGKYALALNSDHADFGGMSRIDNSQTYITFPEGYAGRRNHLCVYIPCRTAIVLEKVRGEEGQTVSGGQRRGLW</sequence>
<dbReference type="PANTHER" id="PTHR43651:SF3">
    <property type="entry name" value="1,4-ALPHA-GLUCAN-BRANCHING ENZYME"/>
    <property type="match status" value="1"/>
</dbReference>
<dbReference type="GO" id="GO:0043169">
    <property type="term" value="F:cation binding"/>
    <property type="evidence" value="ECO:0007669"/>
    <property type="project" value="InterPro"/>
</dbReference>
<evidence type="ECO:0000313" key="2">
    <source>
        <dbReference type="EMBL" id="KHN72588.1"/>
    </source>
</evidence>
<feature type="domain" description="Alpha-amylase/branching enzyme C-terminal all beta" evidence="1">
    <location>
        <begin position="342"/>
        <end position="436"/>
    </location>
</feature>
<dbReference type="GO" id="GO:0005978">
    <property type="term" value="P:glycogen biosynthetic process"/>
    <property type="evidence" value="ECO:0007669"/>
    <property type="project" value="TreeGrafter"/>
</dbReference>
<comment type="caution">
    <text evidence="2">The sequence shown here is derived from an EMBL/GenBank/DDBJ whole genome shotgun (WGS) entry which is preliminary data.</text>
</comment>